<evidence type="ECO:0000313" key="2">
    <source>
        <dbReference type="EMBL" id="RVT57788.1"/>
    </source>
</evidence>
<dbReference type="GO" id="GO:0016787">
    <property type="term" value="F:hydrolase activity"/>
    <property type="evidence" value="ECO:0007669"/>
    <property type="project" value="UniProtKB-KW"/>
</dbReference>
<dbReference type="AlphaFoldDB" id="A0A437K549"/>
<dbReference type="Pfam" id="PF04307">
    <property type="entry name" value="YdjM"/>
    <property type="match status" value="1"/>
</dbReference>
<dbReference type="PANTHER" id="PTHR40031:SF1">
    <property type="entry name" value="MEMBRANE-BOUND METAL-DEPENDENT HYDROLASE"/>
    <property type="match status" value="1"/>
</dbReference>
<evidence type="ECO:0000313" key="3">
    <source>
        <dbReference type="Proteomes" id="UP000288024"/>
    </source>
</evidence>
<proteinExistence type="predicted"/>
<feature type="transmembrane region" description="Helical" evidence="1">
    <location>
        <begin position="75"/>
        <end position="93"/>
    </location>
</feature>
<comment type="caution">
    <text evidence="2">The sequence shown here is derived from an EMBL/GenBank/DDBJ whole genome shotgun (WGS) entry which is preliminary data.</text>
</comment>
<feature type="transmembrane region" description="Helical" evidence="1">
    <location>
        <begin position="166"/>
        <end position="187"/>
    </location>
</feature>
<organism evidence="2 3">
    <name type="scientific">Niallia taxi</name>
    <dbReference type="NCBI Taxonomy" id="2499688"/>
    <lineage>
        <taxon>Bacteria</taxon>
        <taxon>Bacillati</taxon>
        <taxon>Bacillota</taxon>
        <taxon>Bacilli</taxon>
        <taxon>Bacillales</taxon>
        <taxon>Bacillaceae</taxon>
        <taxon>Niallia</taxon>
    </lineage>
</organism>
<feature type="transmembrane region" description="Helical" evidence="1">
    <location>
        <begin position="141"/>
        <end position="160"/>
    </location>
</feature>
<accession>A0A437K549</accession>
<reference evidence="2 3" key="1">
    <citation type="submission" date="2019-01" db="EMBL/GenBank/DDBJ databases">
        <title>Bacillus sp. M5HDSG1-1, whole genome shotgun sequence.</title>
        <authorList>
            <person name="Tuo L."/>
        </authorList>
    </citation>
    <scope>NUCLEOTIDE SEQUENCE [LARGE SCALE GENOMIC DNA]</scope>
    <source>
        <strain evidence="2 3">M5HDSG1-1</strain>
    </source>
</reference>
<dbReference type="EMBL" id="RZTZ01000015">
    <property type="protein sequence ID" value="RVT57788.1"/>
    <property type="molecule type" value="Genomic_DNA"/>
</dbReference>
<keyword evidence="1" id="KW-1133">Transmembrane helix</keyword>
<name>A0A437K549_9BACI</name>
<sequence>MIRSDEMDTSSHIIMGLGLAALAHIDPAVANSAALSQAVLFGTVIGSNAPDFDYIYRMKGKGSYIRNHRSTSHSLFALPLWSIAVSGIIYAFLPEASFLHLFLWTFLAVILHVFFDLFNVHGTQVSLPFTKKWIAFDSLPLVDPTILVVHLFGFSLLPFFPMDEVFLTIYLFIFLYLAVRSISTVLVKRNLHLHFQNSIRIKLIPRISLFHWDVIIETKDDFLFGVFAKGSLTIDHSLVKKIAFPDLVSESKKHPLVSDFLSSTQYAYPFVLKRKNGYLVYWKDLRFRTNKFFPILTIIAVSSDHKMNEGFIGTLYSLKQYKQVIKQLKNTAS</sequence>
<dbReference type="InterPro" id="IPR053170">
    <property type="entry name" value="Transcription_regulator"/>
</dbReference>
<keyword evidence="1" id="KW-0472">Membrane</keyword>
<keyword evidence="3" id="KW-1185">Reference proteome</keyword>
<dbReference type="Proteomes" id="UP000288024">
    <property type="component" value="Unassembled WGS sequence"/>
</dbReference>
<protein>
    <submittedName>
        <fullName evidence="2">Metal-dependent hydrolase</fullName>
    </submittedName>
</protein>
<feature type="transmembrane region" description="Helical" evidence="1">
    <location>
        <begin position="99"/>
        <end position="120"/>
    </location>
</feature>
<keyword evidence="1" id="KW-0812">Transmembrane</keyword>
<gene>
    <name evidence="2" type="ORF">EM808_23875</name>
</gene>
<dbReference type="PANTHER" id="PTHR40031">
    <property type="entry name" value="HYPOTHETICAL MEMBRANE SPANNING PROTEIN"/>
    <property type="match status" value="1"/>
</dbReference>
<keyword evidence="2" id="KW-0378">Hydrolase</keyword>
<dbReference type="InterPro" id="IPR007404">
    <property type="entry name" value="YdjM-like"/>
</dbReference>
<evidence type="ECO:0000256" key="1">
    <source>
        <dbReference type="SAM" id="Phobius"/>
    </source>
</evidence>